<dbReference type="PANTHER" id="PTHR35271:SF1">
    <property type="entry name" value="ABC TRANSPORTER, SUBSTRATE-BINDING LIPOPROTEIN"/>
    <property type="match status" value="1"/>
</dbReference>
<reference evidence="1" key="1">
    <citation type="submission" date="2016-07" db="EMBL/GenBank/DDBJ databases">
        <title>Microvirga ossetica sp. nov. a new species of rhizobia isolated from root nodules of the legume species Vicia alpestris Steven originated from North Ossetia region in the Caucasus.</title>
        <authorList>
            <person name="Safronova V.I."/>
            <person name="Kuznetsova I.G."/>
            <person name="Sazanova A.L."/>
            <person name="Belimov A."/>
            <person name="Andronov E."/>
            <person name="Osledkin Y.S."/>
            <person name="Onishchuk O.P."/>
            <person name="Kurchak O.N."/>
            <person name="Shaposhnikov A.I."/>
            <person name="Willems A."/>
            <person name="Tikhonovich I.A."/>
        </authorList>
    </citation>
    <scope>NUCLEOTIDE SEQUENCE [LARGE SCALE GENOMIC DNA]</scope>
    <source>
        <strain evidence="1">V5/3M</strain>
        <plasmid evidence="1">unnamed3</plasmid>
    </source>
</reference>
<dbReference type="Pfam" id="PF04392">
    <property type="entry name" value="ABC_sub_bind"/>
    <property type="match status" value="1"/>
</dbReference>
<organism evidence="1">
    <name type="scientific">Microvirga ossetica</name>
    <dbReference type="NCBI Taxonomy" id="1882682"/>
    <lineage>
        <taxon>Bacteria</taxon>
        <taxon>Pseudomonadati</taxon>
        <taxon>Pseudomonadota</taxon>
        <taxon>Alphaproteobacteria</taxon>
        <taxon>Hyphomicrobiales</taxon>
        <taxon>Methylobacteriaceae</taxon>
        <taxon>Microvirga</taxon>
    </lineage>
</organism>
<name>A0A1B2EUI9_9HYPH</name>
<dbReference type="PANTHER" id="PTHR35271">
    <property type="entry name" value="ABC TRANSPORTER, SUBSTRATE-BINDING LIPOPROTEIN-RELATED"/>
    <property type="match status" value="1"/>
</dbReference>
<keyword evidence="1" id="KW-0614">Plasmid</keyword>
<evidence type="ECO:0008006" key="2">
    <source>
        <dbReference type="Google" id="ProtNLM"/>
    </source>
</evidence>
<proteinExistence type="predicted"/>
<dbReference type="KEGG" id="moc:BB934_35850"/>
<dbReference type="InterPro" id="IPR007487">
    <property type="entry name" value="ABC_transpt-TYRBP-like"/>
</dbReference>
<gene>
    <name evidence="1" type="ORF">BB934_35850</name>
</gene>
<sequence length="121" mass="13192">MRQAISAAGQANGGLAAMPDTFLVDHRELIIQMTAQHHVPAIDTNRLFANEGGLISYRFDVPDIYRRAASYADRVLRGARPSELPVQAPMVFQLVINLKTAKALGVTVPPTLLAQAEELIE</sequence>
<dbReference type="Gene3D" id="3.40.50.2300">
    <property type="match status" value="2"/>
</dbReference>
<accession>A0A1B2EUI9</accession>
<dbReference type="AlphaFoldDB" id="A0A1B2EUI9"/>
<dbReference type="OrthoDB" id="7342842at2"/>
<dbReference type="EMBL" id="CP016618">
    <property type="protein sequence ID" value="ANY83630.1"/>
    <property type="molecule type" value="Genomic_DNA"/>
</dbReference>
<protein>
    <recommendedName>
        <fullName evidence="2">ABC transporter substrate-binding protein</fullName>
    </recommendedName>
</protein>
<geneLocation type="plasmid" evidence="1">
    <name>unnamed3</name>
</geneLocation>
<dbReference type="RefSeq" id="WP_099514614.1">
    <property type="nucleotide sequence ID" value="NZ_CP016618.1"/>
</dbReference>
<evidence type="ECO:0000313" key="1">
    <source>
        <dbReference type="EMBL" id="ANY83630.1"/>
    </source>
</evidence>